<dbReference type="EMBL" id="BIFT01000003">
    <property type="protein sequence ID" value="GCE32018.1"/>
    <property type="molecule type" value="Genomic_DNA"/>
</dbReference>
<name>A0A402BKX9_9CHLR</name>
<organism evidence="1 2">
    <name type="scientific">Dictyobacter alpinus</name>
    <dbReference type="NCBI Taxonomy" id="2014873"/>
    <lineage>
        <taxon>Bacteria</taxon>
        <taxon>Bacillati</taxon>
        <taxon>Chloroflexota</taxon>
        <taxon>Ktedonobacteria</taxon>
        <taxon>Ktedonobacterales</taxon>
        <taxon>Dictyobacteraceae</taxon>
        <taxon>Dictyobacter</taxon>
    </lineage>
</organism>
<dbReference type="Proteomes" id="UP000287171">
    <property type="component" value="Unassembled WGS sequence"/>
</dbReference>
<gene>
    <name evidence="1" type="ORF">KDA_75020</name>
</gene>
<comment type="caution">
    <text evidence="1">The sequence shown here is derived from an EMBL/GenBank/DDBJ whole genome shotgun (WGS) entry which is preliminary data.</text>
</comment>
<dbReference type="AlphaFoldDB" id="A0A402BKX9"/>
<reference evidence="2" key="1">
    <citation type="submission" date="2018-12" db="EMBL/GenBank/DDBJ databases">
        <title>Tengunoibacter tsumagoiensis gen. nov., sp. nov., Dictyobacter kobayashii sp. nov., D. alpinus sp. nov., and D. joshuensis sp. nov. and description of Dictyobacteraceae fam. nov. within the order Ktedonobacterales isolated from Tengu-no-mugimeshi.</title>
        <authorList>
            <person name="Wang C.M."/>
            <person name="Zheng Y."/>
            <person name="Sakai Y."/>
            <person name="Toyoda A."/>
            <person name="Minakuchi Y."/>
            <person name="Abe K."/>
            <person name="Yokota A."/>
            <person name="Yabe S."/>
        </authorList>
    </citation>
    <scope>NUCLEOTIDE SEQUENCE [LARGE SCALE GENOMIC DNA]</scope>
    <source>
        <strain evidence="2">Uno16</strain>
    </source>
</reference>
<sequence length="90" mass="10043">MKQVIEPIRRRLGKGGLRFDPIGFHLKLGVTTVFALVLRTQGIDNDLDGGCVTNARIEDSEACILALSLEVVRDSTGDGWRRRIMTQLDF</sequence>
<evidence type="ECO:0000313" key="1">
    <source>
        <dbReference type="EMBL" id="GCE32018.1"/>
    </source>
</evidence>
<proteinExistence type="predicted"/>
<keyword evidence="2" id="KW-1185">Reference proteome</keyword>
<accession>A0A402BKX9</accession>
<protein>
    <submittedName>
        <fullName evidence="1">Uncharacterized protein</fullName>
    </submittedName>
</protein>
<evidence type="ECO:0000313" key="2">
    <source>
        <dbReference type="Proteomes" id="UP000287171"/>
    </source>
</evidence>